<evidence type="ECO:0000313" key="6">
    <source>
        <dbReference type="EMBL" id="TWT67494.1"/>
    </source>
</evidence>
<dbReference type="Proteomes" id="UP000318053">
    <property type="component" value="Unassembled WGS sequence"/>
</dbReference>
<keyword evidence="3" id="KW-0274">FAD</keyword>
<sequence>MEIELAPLVARAGAELILDEVVGLDAQSNTIHFAARAPLTFNALSVGIGSVPAGWEHFDSSNLLPIKPMQTFIERLDERFERCWNAGDEPPKIAVVGGGAAGVEIAFCVRARLAQFFPKNPPSVHIVSASDEIAGGMNRRSIRKLRRELSRQSIGVTTGFRVTEVGENAVADQNGRMLAADVVLWATDAVAPPLLGKLNLPTDKRGFLATEATLRTTAGHPIFAVGDSGTILANPSPKAGVYAVRQAPVLWHNLRALIDGSPMIDFDPQQDFLKILNTGQGRALLQYKILSFHAGWCWKLKVRIDEGFVSKYRV</sequence>
<name>A0A5C5XX88_9BACT</name>
<feature type="domain" description="FAD/NAD(P)-binding" evidence="5">
    <location>
        <begin position="17"/>
        <end position="246"/>
    </location>
</feature>
<dbReference type="GO" id="GO:0019646">
    <property type="term" value="P:aerobic electron transport chain"/>
    <property type="evidence" value="ECO:0007669"/>
    <property type="project" value="TreeGrafter"/>
</dbReference>
<comment type="cofactor">
    <cofactor evidence="1">
        <name>FAD</name>
        <dbReference type="ChEBI" id="CHEBI:57692"/>
    </cofactor>
</comment>
<dbReference type="InterPro" id="IPR023753">
    <property type="entry name" value="FAD/NAD-binding_dom"/>
</dbReference>
<dbReference type="SUPFAM" id="SSF51905">
    <property type="entry name" value="FAD/NAD(P)-binding domain"/>
    <property type="match status" value="2"/>
</dbReference>
<dbReference type="PANTHER" id="PTHR42913">
    <property type="entry name" value="APOPTOSIS-INDUCING FACTOR 1"/>
    <property type="match status" value="1"/>
</dbReference>
<dbReference type="Pfam" id="PF07992">
    <property type="entry name" value="Pyr_redox_2"/>
    <property type="match status" value="1"/>
</dbReference>
<dbReference type="EC" id="1.6.99.3" evidence="6"/>
<evidence type="ECO:0000256" key="3">
    <source>
        <dbReference type="ARBA" id="ARBA00022827"/>
    </source>
</evidence>
<proteinExistence type="predicted"/>
<dbReference type="Gene3D" id="3.50.50.100">
    <property type="match status" value="1"/>
</dbReference>
<organism evidence="6 7">
    <name type="scientific">Allorhodopirellula solitaria</name>
    <dbReference type="NCBI Taxonomy" id="2527987"/>
    <lineage>
        <taxon>Bacteria</taxon>
        <taxon>Pseudomonadati</taxon>
        <taxon>Planctomycetota</taxon>
        <taxon>Planctomycetia</taxon>
        <taxon>Pirellulales</taxon>
        <taxon>Pirellulaceae</taxon>
        <taxon>Allorhodopirellula</taxon>
    </lineage>
</organism>
<dbReference type="EMBL" id="SJPK01000004">
    <property type="protein sequence ID" value="TWT67494.1"/>
    <property type="molecule type" value="Genomic_DNA"/>
</dbReference>
<dbReference type="AlphaFoldDB" id="A0A5C5XX88"/>
<keyword evidence="2" id="KW-0285">Flavoprotein</keyword>
<reference evidence="6 7" key="1">
    <citation type="submission" date="2019-02" db="EMBL/GenBank/DDBJ databases">
        <title>Deep-cultivation of Planctomycetes and their phenomic and genomic characterization uncovers novel biology.</title>
        <authorList>
            <person name="Wiegand S."/>
            <person name="Jogler M."/>
            <person name="Boedeker C."/>
            <person name="Pinto D."/>
            <person name="Vollmers J."/>
            <person name="Rivas-Marin E."/>
            <person name="Kohn T."/>
            <person name="Peeters S.H."/>
            <person name="Heuer A."/>
            <person name="Rast P."/>
            <person name="Oberbeckmann S."/>
            <person name="Bunk B."/>
            <person name="Jeske O."/>
            <person name="Meyerdierks A."/>
            <person name="Storesund J.E."/>
            <person name="Kallscheuer N."/>
            <person name="Luecker S."/>
            <person name="Lage O.M."/>
            <person name="Pohl T."/>
            <person name="Merkel B.J."/>
            <person name="Hornburger P."/>
            <person name="Mueller R.-W."/>
            <person name="Bruemmer F."/>
            <person name="Labrenz M."/>
            <person name="Spormann A.M."/>
            <person name="Op Den Camp H."/>
            <person name="Overmann J."/>
            <person name="Amann R."/>
            <person name="Jetten M.S.M."/>
            <person name="Mascher T."/>
            <person name="Medema M.H."/>
            <person name="Devos D.P."/>
            <person name="Kaster A.-K."/>
            <person name="Ovreas L."/>
            <person name="Rohde M."/>
            <person name="Galperin M.Y."/>
            <person name="Jogler C."/>
        </authorList>
    </citation>
    <scope>NUCLEOTIDE SEQUENCE [LARGE SCALE GENOMIC DNA]</scope>
    <source>
        <strain evidence="6 7">CA85</strain>
    </source>
</reference>
<evidence type="ECO:0000259" key="5">
    <source>
        <dbReference type="Pfam" id="PF07992"/>
    </source>
</evidence>
<dbReference type="PANTHER" id="PTHR42913:SF9">
    <property type="entry name" value="SLR1591 PROTEIN"/>
    <property type="match status" value="1"/>
</dbReference>
<keyword evidence="7" id="KW-1185">Reference proteome</keyword>
<evidence type="ECO:0000313" key="7">
    <source>
        <dbReference type="Proteomes" id="UP000318053"/>
    </source>
</evidence>
<evidence type="ECO:0000256" key="1">
    <source>
        <dbReference type="ARBA" id="ARBA00001974"/>
    </source>
</evidence>
<gene>
    <name evidence="6" type="primary">ndh</name>
    <name evidence="6" type="ORF">CA85_23450</name>
</gene>
<keyword evidence="4 6" id="KW-0560">Oxidoreductase</keyword>
<accession>A0A5C5XX88</accession>
<evidence type="ECO:0000256" key="2">
    <source>
        <dbReference type="ARBA" id="ARBA00022630"/>
    </source>
</evidence>
<comment type="caution">
    <text evidence="6">The sequence shown here is derived from an EMBL/GenBank/DDBJ whole genome shotgun (WGS) entry which is preliminary data.</text>
</comment>
<dbReference type="InterPro" id="IPR051169">
    <property type="entry name" value="NADH-Q_oxidoreductase"/>
</dbReference>
<dbReference type="GO" id="GO:0003955">
    <property type="term" value="F:NAD(P)H dehydrogenase (quinone) activity"/>
    <property type="evidence" value="ECO:0007669"/>
    <property type="project" value="TreeGrafter"/>
</dbReference>
<evidence type="ECO:0000256" key="4">
    <source>
        <dbReference type="ARBA" id="ARBA00023002"/>
    </source>
</evidence>
<dbReference type="InterPro" id="IPR036188">
    <property type="entry name" value="FAD/NAD-bd_sf"/>
</dbReference>
<protein>
    <submittedName>
        <fullName evidence="6">NADH dehydrogenase</fullName>
        <ecNumber evidence="6">1.6.99.3</ecNumber>
    </submittedName>
</protein>